<dbReference type="EMBL" id="CP158269">
    <property type="protein sequence ID" value="XDJ88828.1"/>
    <property type="molecule type" value="Genomic_DNA"/>
</dbReference>
<accession>A0AB39GKQ9</accession>
<dbReference type="RefSeq" id="WP_368648988.1">
    <property type="nucleotide sequence ID" value="NZ_CP158269.1"/>
</dbReference>
<proteinExistence type="predicted"/>
<dbReference type="AlphaFoldDB" id="A0AB39GKQ9"/>
<evidence type="ECO:0000313" key="1">
    <source>
        <dbReference type="EMBL" id="XDJ88828.1"/>
    </source>
</evidence>
<evidence type="ECO:0000313" key="5">
    <source>
        <dbReference type="EMBL" id="XDJ99783.1"/>
    </source>
</evidence>
<evidence type="ECO:0000313" key="3">
    <source>
        <dbReference type="EMBL" id="XDJ93435.1"/>
    </source>
</evidence>
<name>A0AB39GKQ9_9BURK</name>
<dbReference type="EMBL" id="CP158270">
    <property type="protein sequence ID" value="XDJ90203.1"/>
    <property type="molecule type" value="Genomic_DNA"/>
</dbReference>
<dbReference type="EMBL" id="CP158272">
    <property type="protein sequence ID" value="XDJ99783.1"/>
    <property type="molecule type" value="Genomic_DNA"/>
</dbReference>
<sequence length="71" mass="7536">MKTRISYIQKGTSATIDVDSEVSGGVLAKRVLAAELDLLVVDADIGQREDIDSRLSHSGIDPDSVTVTPLP</sequence>
<protein>
    <submittedName>
        <fullName evidence="2">Uncharacterized protein</fullName>
    </submittedName>
</protein>
<dbReference type="EMBL" id="CP158273">
    <property type="protein sequence ID" value="XDJ97136.1"/>
    <property type="molecule type" value="Genomic_DNA"/>
</dbReference>
<organism evidence="2">
    <name type="scientific">Castellaniella ginsengisoli</name>
    <dbReference type="NCBI Taxonomy" id="546114"/>
    <lineage>
        <taxon>Bacteria</taxon>
        <taxon>Pseudomonadati</taxon>
        <taxon>Pseudomonadota</taxon>
        <taxon>Betaproteobacteria</taxon>
        <taxon>Burkholderiales</taxon>
        <taxon>Alcaligenaceae</taxon>
        <taxon>Castellaniella</taxon>
    </lineage>
</organism>
<reference evidence="2" key="1">
    <citation type="submission" date="2024-05" db="EMBL/GenBank/DDBJ databases">
        <authorList>
            <person name="Luo Y.-C."/>
            <person name="Nicholds J."/>
            <person name="Mortimer T."/>
            <person name="Maboni G."/>
        </authorList>
    </citation>
    <scope>NUCLEOTIDE SEQUENCE</scope>
    <source>
        <strain evidence="4">124370</strain>
        <strain evidence="5">124566</strain>
        <strain evidence="3">124953</strain>
        <strain evidence="2">130308</strain>
        <strain evidence="1">130416</strain>
    </source>
</reference>
<evidence type="ECO:0000313" key="2">
    <source>
        <dbReference type="EMBL" id="XDJ90203.1"/>
    </source>
</evidence>
<dbReference type="EMBL" id="CP158271">
    <property type="protein sequence ID" value="XDJ93435.1"/>
    <property type="molecule type" value="Genomic_DNA"/>
</dbReference>
<gene>
    <name evidence="3" type="ORF">ABRY95_13875</name>
    <name evidence="1" type="ORF">ABRY98_04475</name>
    <name evidence="4" type="ORF">ABRZ05_05365</name>
    <name evidence="5" type="ORF">ABRZ11_05020</name>
    <name evidence="2" type="ORF">ABRZ12_11115</name>
</gene>
<evidence type="ECO:0000313" key="4">
    <source>
        <dbReference type="EMBL" id="XDJ97136.1"/>
    </source>
</evidence>